<dbReference type="Gene3D" id="3.40.50.980">
    <property type="match status" value="4"/>
</dbReference>
<dbReference type="InterPro" id="IPR045851">
    <property type="entry name" value="AMP-bd_C_sf"/>
</dbReference>
<sequence>MTDVESTASDISLTWGSRPSTLHLIAFAASVAPAQIAYESASGPVTFGELYSRVSVTAGIFAAQGLDTDAAVGAGVTQTEAAAGRSPADIADATRHAVAEMRARALELVGSPDLGSISGLFRSAVARHGDRPAVSDSAGTPLTYRELDERTDELARGLRAAGAAPGELVGVALSRRTELVVALLAILKTGAAYLPLDRSQPVARAASIIDDARPLVVLADEDIARDWAEIDTRFVAPAEVLDAAPRAADAEMPAVLDDRLPAYLIYTSGSTGRPKGVVVSHHEVVALMKAAAEEFAFGETDVWTLFHSYAFDFSVWELWGPLITGGHVVVVDQDTTRDPDAFLELLVERGVTVLSQTPSAFYQLIVAQRRRRAELGLRYVVFGGEALSFEQVRRWFDDNPDDSAQLVNMYGITETTVHVSYRSLDRESVSAGDASFIGRPLSDLEIHILDSRLRPVPEGVIGEIYVTGDQLAQGYRDRYGLTATRFVANLFADDAAAGGRMYRTGDLARRVGDDIEYLGRGDAQVQLRGFRIEYGEIEAALLGVEGVAAAAAHVVELPERGEILAGYVVAEPGAEIDEQAVRRRVAVAVPEYMVPDVVVSLERLPLTQNGKLDRKSLPRPRLAATTEFIAPANDTEAALKEIFVDVLGLEDISVVESVFDVGGNSLLAARIVGRATETLGVDLTVRDLFEAPTIRDLAEAAGSKKPALPPIEPVADRPVRIPLSLAQQRMWFINRFDPASPAYNIPMVLRLSGDVDAEALRRALLDLMARHEVLRTTYPEIDGDARQLVHDTDAAEAMLDWRTVSEDDLPELMLTGFDLVAELPVRVGLARLSESEAVLGLVAHHIACDGESLAPLVTDLITAYTARVAGAAPQFDPLPVQMADVALWQQDVLGSATDETSMIGAQLQYWARQLDGAPDVLDLPTDRPRPAIASQRGARIEFVVPQETSERVAQIARDHGASPFMVAHAALAVLLSKLSAGEDITVGTPIAGRGQSILDPMVGMFVNTLILRTDTDARQTFEQLLDQVRRTDLEAFANADIPFEAVVERVNPVRTEAYAPLAQVWMSFDQSAIAELASQTMTVGEGGGLHVTPVEPHDIAAKVDLTVGIADNGDTWTGSVVYATDIYDADSVRGFADRFVRVLDELTARPGAVVGDVHLVTTAESELLESWTAGPRPEASVRTVADALSESFVTNATRVAIHDGVRELDFAGYGALANAFADVLADAGVGPDVAVAVCVPRSVEMLVAVHGSMLAGGHYVPVDPEAPADVVRHQLAMSGAEMVVVPSEVPAVLADLDDTVTVITVDTESLAVSAPATGSAARRRAALHLDSPAYTLFTSGSTGRPKGVTVTHRGLNAMLGWFGAHLGDPGQERVLVKTPYTFDASVWELFWPFVAGARAVLTAPDGHRDPVHLSRVIADQHVTSVQFVPSLLAVYLEETFDAAASLRSVRQIFTGGESLTPALTQQTLAAAPQALIVNQYGPTEMTVDATIRAFSEPVDVVTIGRPAPGVTARILDSRLRPVPPRVAGELYLGGAQMARGYAAAPGLTSASFVADPAGSAGARLYRTGDLARWRSDGEIEYLGRGDFQVKIHGQRIELGEIEAVLGAAPGVVQAAAAVVATGAGDALVAYLVGHPGAVLDTDEVRAYATERLLAHLRPSLWTVLEDLPRNASGKIDRLSLPAPVVGEAEIVEPATPAERTVAAVVAEVLGVPEVSVVESFFDLGGNSLAAMRVAARAGAALGVEISVRDLFEAPSVRELAQQVAGRVPGLPPITAVRPRPDQIPLSYAQQRIWFINQFDTSSPAYNIPIALRLRGKLDLAALRWAMVDLVERQEVLRTVFPSVDGATRQVIGDATTSGAGLDWATVDAESDLFDAAATGFDVTVERPIRVRVHRVDDLEHIVLIVLHHIAGDGESMRPLVTDVVTAYVARSQGRAPHFDDLDVQFADVALWQRRELGLVSDPESRVSAQLDYWRNRLAGLPDVLALPTDRPRPHVASMRGAEVEFEIPAATAELVREVAAERGVTEFMVVHAALAVLFARLSSTDDIAIGTPIAGRGDAALDPLVGMFVNTLVLRTSVDPGARFAELLDAVRVVDLDAFAHADAPFEAVVDAVAPVRSEAFAPLTQILLTFDPEVTEPSALLADIDDLAVELVDTPETSAKVDLTVGLRGGRGGVWTGRANYAEDLFDAITVERMMARFAHLLHALVTDVDVAVGDVALVDPAERARLSPVGRVSAARAVPLPALFGEIAARVPENLAVGDLDRALTYAELDAESNRLARYLLAGGIRRGSLVALVIPRSVDLMAAIWAVAKTGAGYVPIDPDYPADRVAHMMADSGARVGLTVSGAADVDDFGGEWTLIDAPDVATDVARLSDSPIDDAERGSRIDVADTAYVIYTSGSTGLPKGVTVTHGGLRNFGVEAAKRSGIVETSRVLGFASPSFDAFALEYLLAFTAGASVIYRHRDAVAGEPLQEFMREQHITHTFLTPTVLASLDPAELPDLHTVYAGGEAVPESLRERWAPLLRFQNLYGPTETTIGVTIGEPMQSDQRVLIGPPIDGVDILVLDSRLHTVPVGVAGELYVSGPALAQGYLNRPGLTAERFVANPFGTPGARMYRTGDVVRWVDDADGTLSVDYVGRSDDQIKLRGLRIELGEIESALTDHPAVASAVVVGVGADGELASTGQSVVSALAAYVVLESEVELASLRDHLAARLPLFMVPASIGVLDSLPLTPVGKLDRRALPAPTIDVESDHVDAETPVEQQLAAIIGGLLGLDRISVTDSFFALGGDSIMSIQVASGARAAGIEVTPRDIFEHKTVRGIARAIGSRTHRVPTLEELPGGGTGPMAVPPVVSWALELTDRVEDFADFSQSMVLTAPDELTAEAAAELLAQVVAAHPMLSAAVAPDGETGAWMLRSGAAALDAGAVTARTSPVRVGDAGFADVVVEAFEEASRRLDPTRGQLVSAVLVADPDGHRRLVVVIHHLGVDAVSWRVIIEDLLTAWAQRSSGAPYELRSEGTSARAFVAALDAQRADRTAELGYWLARSPRTATDLGGELVRGRDRMSTTETYVHTVDSSVTEALLTTVPTAFRGNVNDALVGALARAVRAWQQTRGIADDQPVTIMLEGHGRYEEALLHGPGARAVDLSRTVGWFTTIAPVAVDVHDSAIRTVKAAKEERLGQPDNGIGYGLLRYAGTELSRRPLPSIGFNYLGNVAGGAEGIGSADDAAGLTFLPDPAAPRLPGTVTGAMVAPNVLSINAGTTMSAQGREFVAGFSFPRAVLDAEAVADLARLWDAELAAVVAEVARVGDPGLSPSDVVGARLTQDDLDTLARRYPGADVWPLSPLQRGLQFQAELAAAGRDVGAVDVYTAQAVLTLRGEVDAQRLSDAVREVFAHHRVLRSSFVRVPSGEVVAVVPETVDIPWRVVDLDSADASTPNGVEAVAEHERTVPFDLESGPLMRFVLVRRGGTSTLVVTSHHILIDGWSSPLILADLFALYATGQTYTGTVAARSGGEGDYLDYLRHIAAADTEAGLDAWRSVLEIVEEPTLVGAGREATTDQLPRDASTMLSPELTAAIEDLTRASGVTVSTVMQFAWAVLLSRITGQRAVVFGETVSGRPADLDGVETMVGLFINTLPTVADVDPNATAAQVLSAMQAAKVGVLDHQHLGLPELTALVGRGQLFDTLTVHESYPVDAQSLKQGADAGGIGVEDIQASDSTHYPLNLVTGVVGDRFELKLKYLPAAFSDRQVDVYAQSLIRILSAVVADPTVEVGSIALLDEEEYRRGLTPPQTHTANTEASLAELFARSVAAFGRRPAVTDTVSTVDYAELDTRSAAIAAALQARGVRPGDLVAVAPSRSVDLVASILGVLRCGAGYLPLDTTNPVDRLRFIVDDAAPSAVIIDDSTAEFELWSQLETTPVVTVAELAAEAAGSSPAPVAVRPESRAYVIYTSGSTGRPKGVEITHRDVVTLMDTAAGDFTFDETDVWTLFHSYAFDFSVWELWGPLLTGGRLVLVDRDLARSPEEFLELLAREQVTVLSQTPSAFYQLAEARRRRPVALSLRYIVFGGEALNFEQVRRWFDDHPAETTALVNMYGITETTVHVSFRPLDPASVAADDASFIGRPLASLGIHVLDDRLRPVPEGVVGEMYVTGGQLAQSYLKRAGLSATRFVASPYGEPGTRMYRTGDLARRVAGDIEYLGRGDAQVQLRGYRIEFGEIEAALLAVPGVSAAAARVVEIPGRGEQLIGYLVRDGETGEPVDAAEVRRIAGRSVPAYMVPDQIAVIDSLPLTANGKLDRNALPIPDTGAVVDEVVAPATPEETTVAQVFAEVLGLDEIGVTTSFFDLGGNSLSATRLASRAADALGAEVTVRDVFEAPSVRDLVLAVAGRGPSLPPVVAASPRPDRIPLSFAQSRIWFINRFQPESVAYNIPAVLRLTGPLDVEALRAAFADVIVRHEVLRTTFPDDAGVAYQLIHPADSVADRLDWAVVDSAAGLEAAAATGFDVTAQWPMRVRLWQISDTESVLAIVIHHIGADGESLAPLVTDVITAYQARRSGAEPQFAPLAVQFADYAIWQHDVLGDPSDASSIIGRQLGYWTGQLAGLPEVIDLPADRPRPAVASHIGAQVGLQIPADVAAAVEALRTERGVTSFMVVHAALAVLLSRLSATEDIAVATPIAGRGRRELDPLVGMFVNTLVLRSHIDPAMSFDDLVAEIRTTDLDAFAHADVPFEALVEKLNPVRSESFSPLAQVMLSFDPAASAGAAVENVADLGIAPVERDSVAAQMDLTFTVTANGAENPWDVSVIYAAELFDESTVAEFGRRLVDVLRALVTRPTAPVGDIPLVDTEQLAVITDAEQGDLMTLPSSVYDKLAKVVVETPDAPALRVGDRTVSYGEFGARVWGLARTLLASGVRPGDAVGLCVPRSVELLVAVHAAVAAGAHYVPIDPAAPRDRVEYMLTTAGVRHVVVAAGRIPTAVEDLGGAEILAYDADEVVDLTAAPVTDAERGRSIRSDDAAYTLFTSGSTGRPKGVTVSHRAMMNRLEWMRDWYSISDSDVFVQKTPVTFDVSVWELFLPFAVGATL</sequence>
<dbReference type="Proteomes" id="UP000035035">
    <property type="component" value="Unassembled WGS sequence"/>
</dbReference>
<dbReference type="InterPro" id="IPR036736">
    <property type="entry name" value="ACP-like_sf"/>
</dbReference>
<dbReference type="SMART" id="SM00823">
    <property type="entry name" value="PKS_PP"/>
    <property type="match status" value="4"/>
</dbReference>
<dbReference type="FunFam" id="3.40.50.980:FF:000002">
    <property type="entry name" value="Enterobactin synthetase component F"/>
    <property type="match status" value="2"/>
</dbReference>
<keyword evidence="5" id="KW-0045">Antibiotic biosynthesis</keyword>
<dbReference type="HOGENOM" id="CLU_223006_0_0_11"/>
<dbReference type="SUPFAM" id="SSF47336">
    <property type="entry name" value="ACP-like"/>
    <property type="match status" value="4"/>
</dbReference>
<dbReference type="GO" id="GO:0031177">
    <property type="term" value="F:phosphopantetheine binding"/>
    <property type="evidence" value="ECO:0007669"/>
    <property type="project" value="InterPro"/>
</dbReference>
<accession>W9DE72</accession>
<dbReference type="GO" id="GO:0003824">
    <property type="term" value="F:catalytic activity"/>
    <property type="evidence" value="ECO:0007669"/>
    <property type="project" value="InterPro"/>
</dbReference>
<dbReference type="Pfam" id="PF00501">
    <property type="entry name" value="AMP-binding"/>
    <property type="match status" value="5"/>
</dbReference>
<dbReference type="InterPro" id="IPR010060">
    <property type="entry name" value="NRPS_synth"/>
</dbReference>
<dbReference type="SUPFAM" id="SSF56801">
    <property type="entry name" value="Acetyl-CoA synthetase-like"/>
    <property type="match status" value="5"/>
</dbReference>
<dbReference type="Gene3D" id="1.10.1200.10">
    <property type="entry name" value="ACP-like"/>
    <property type="match status" value="4"/>
</dbReference>
<feature type="domain" description="Carrier" evidence="6">
    <location>
        <begin position="2753"/>
        <end position="2827"/>
    </location>
</feature>
<keyword evidence="2" id="KW-0596">Phosphopantetheine</keyword>
<dbReference type="InterPro" id="IPR042099">
    <property type="entry name" value="ANL_N_sf"/>
</dbReference>
<keyword evidence="8" id="KW-1185">Reference proteome</keyword>
<dbReference type="PROSITE" id="PS00012">
    <property type="entry name" value="PHOSPHOPANTETHEINE"/>
    <property type="match status" value="4"/>
</dbReference>
<dbReference type="NCBIfam" id="TIGR01720">
    <property type="entry name" value="NRPS-para261"/>
    <property type="match status" value="1"/>
</dbReference>
<evidence type="ECO:0000256" key="2">
    <source>
        <dbReference type="ARBA" id="ARBA00022450"/>
    </source>
</evidence>
<dbReference type="RefSeq" id="WP_035753609.1">
    <property type="nucleotide sequence ID" value="NZ_KI629801.1"/>
</dbReference>
<protein>
    <recommendedName>
        <fullName evidence="6">Carrier domain-containing protein</fullName>
    </recommendedName>
</protein>
<dbReference type="CDD" id="cd19540">
    <property type="entry name" value="LCL_NRPS-like"/>
    <property type="match status" value="3"/>
</dbReference>
<feature type="domain" description="Carrier" evidence="6">
    <location>
        <begin position="4310"/>
        <end position="4385"/>
    </location>
</feature>
<dbReference type="InterPro" id="IPR023213">
    <property type="entry name" value="CAT-like_dom_sf"/>
</dbReference>
<keyword evidence="4" id="KW-0677">Repeat</keyword>
<dbReference type="NCBIfam" id="NF003417">
    <property type="entry name" value="PRK04813.1"/>
    <property type="match status" value="5"/>
</dbReference>
<keyword evidence="3" id="KW-0597">Phosphoprotein</keyword>
<evidence type="ECO:0000256" key="3">
    <source>
        <dbReference type="ARBA" id="ARBA00022553"/>
    </source>
</evidence>
<reference evidence="7 8" key="1">
    <citation type="journal article" date="2014" name="Genome Announc.">
        <title>Draft Genome Sequence of Gordonia alkanivorans Strain CGMCC6845, a Halotolerant Hydrocarbon-Degrading Bacterium.</title>
        <authorList>
            <person name="Wang X."/>
            <person name="Jin D."/>
            <person name="Zhou L."/>
            <person name="Wu L."/>
            <person name="An W."/>
            <person name="Zhao L."/>
        </authorList>
    </citation>
    <scope>NUCLEOTIDE SEQUENCE [LARGE SCALE GENOMIC DNA]</scope>
    <source>
        <strain evidence="7 8">CGMCC 6845</strain>
    </source>
</reference>
<evidence type="ECO:0000313" key="8">
    <source>
        <dbReference type="Proteomes" id="UP000035035"/>
    </source>
</evidence>
<dbReference type="GO" id="GO:0043041">
    <property type="term" value="P:amino acid activation for nonribosomal peptide biosynthetic process"/>
    <property type="evidence" value="ECO:0007669"/>
    <property type="project" value="TreeGrafter"/>
</dbReference>
<dbReference type="EMBL" id="AYXO01000074">
    <property type="protein sequence ID" value="ETA04625.1"/>
    <property type="molecule type" value="Genomic_DNA"/>
</dbReference>
<dbReference type="Gene3D" id="3.30.559.10">
    <property type="entry name" value="Chloramphenicol acetyltransferase-like domain"/>
    <property type="match status" value="5"/>
</dbReference>
<dbReference type="Pfam" id="PF00550">
    <property type="entry name" value="PP-binding"/>
    <property type="match status" value="4"/>
</dbReference>
<evidence type="ECO:0000313" key="7">
    <source>
        <dbReference type="EMBL" id="ETA04625.1"/>
    </source>
</evidence>
<feature type="domain" description="Carrier" evidence="6">
    <location>
        <begin position="630"/>
        <end position="705"/>
    </location>
</feature>
<name>W9DE72_9ACTN</name>
<dbReference type="CDD" id="cd05930">
    <property type="entry name" value="A_NRPS"/>
    <property type="match status" value="1"/>
</dbReference>
<dbReference type="PANTHER" id="PTHR45527:SF1">
    <property type="entry name" value="FATTY ACID SYNTHASE"/>
    <property type="match status" value="1"/>
</dbReference>
<proteinExistence type="predicted"/>
<evidence type="ECO:0000256" key="4">
    <source>
        <dbReference type="ARBA" id="ARBA00022737"/>
    </source>
</evidence>
<dbReference type="Gene3D" id="3.40.50.12780">
    <property type="entry name" value="N-terminal domain of ligase-like"/>
    <property type="match status" value="3"/>
</dbReference>
<dbReference type="Gene3D" id="3.30.559.30">
    <property type="entry name" value="Nonribosomal peptide synthetase, condensation domain"/>
    <property type="match status" value="5"/>
</dbReference>
<dbReference type="FunFam" id="3.40.50.980:FF:000001">
    <property type="entry name" value="Non-ribosomal peptide synthetase"/>
    <property type="match status" value="2"/>
</dbReference>
<dbReference type="NCBIfam" id="TIGR01733">
    <property type="entry name" value="AA-adenyl-dom"/>
    <property type="match status" value="4"/>
</dbReference>
<organism evidence="7 8">
    <name type="scientific">Gordonia alkanivorans CGMCC 6845</name>
    <dbReference type="NCBI Taxonomy" id="1423140"/>
    <lineage>
        <taxon>Bacteria</taxon>
        <taxon>Bacillati</taxon>
        <taxon>Actinomycetota</taxon>
        <taxon>Actinomycetes</taxon>
        <taxon>Mycobacteriales</taxon>
        <taxon>Gordoniaceae</taxon>
        <taxon>Gordonia</taxon>
    </lineage>
</organism>
<dbReference type="InterPro" id="IPR020806">
    <property type="entry name" value="PKS_PP-bd"/>
</dbReference>
<dbReference type="GO" id="GO:0017000">
    <property type="term" value="P:antibiotic biosynthetic process"/>
    <property type="evidence" value="ECO:0007669"/>
    <property type="project" value="UniProtKB-KW"/>
</dbReference>
<comment type="cofactor">
    <cofactor evidence="1">
        <name>pantetheine 4'-phosphate</name>
        <dbReference type="ChEBI" id="CHEBI:47942"/>
    </cofactor>
</comment>
<gene>
    <name evidence="7" type="ORF">V525_23105</name>
</gene>
<dbReference type="CDD" id="cd17643">
    <property type="entry name" value="A_NRPS_Cytc1-like"/>
    <property type="match status" value="1"/>
</dbReference>
<evidence type="ECO:0000259" key="6">
    <source>
        <dbReference type="PROSITE" id="PS50075"/>
    </source>
</evidence>
<dbReference type="InterPro" id="IPR010071">
    <property type="entry name" value="AA_adenyl_dom"/>
</dbReference>
<dbReference type="Gene3D" id="3.30.300.30">
    <property type="match status" value="4"/>
</dbReference>
<dbReference type="UniPathway" id="UPA00011"/>
<comment type="caution">
    <text evidence="7">The sequence shown here is derived from an EMBL/GenBank/DDBJ whole genome shotgun (WGS) entry which is preliminary data.</text>
</comment>
<dbReference type="InterPro" id="IPR025110">
    <property type="entry name" value="AMP-bd_C"/>
</dbReference>
<dbReference type="InterPro" id="IPR006162">
    <property type="entry name" value="Ppantetheine_attach_site"/>
</dbReference>
<feature type="domain" description="Carrier" evidence="6">
    <location>
        <begin position="1692"/>
        <end position="1767"/>
    </location>
</feature>
<dbReference type="PANTHER" id="PTHR45527">
    <property type="entry name" value="NONRIBOSOMAL PEPTIDE SYNTHETASE"/>
    <property type="match status" value="1"/>
</dbReference>
<dbReference type="Pfam" id="PF13193">
    <property type="entry name" value="AMP-binding_C"/>
    <property type="match status" value="4"/>
</dbReference>
<dbReference type="SUPFAM" id="SSF52777">
    <property type="entry name" value="CoA-dependent acyltransferases"/>
    <property type="match status" value="10"/>
</dbReference>
<dbReference type="PROSITE" id="PS50075">
    <property type="entry name" value="CARRIER"/>
    <property type="match status" value="4"/>
</dbReference>
<dbReference type="GO" id="GO:0044550">
    <property type="term" value="P:secondary metabolite biosynthetic process"/>
    <property type="evidence" value="ECO:0007669"/>
    <property type="project" value="TreeGrafter"/>
</dbReference>
<dbReference type="InterPro" id="IPR009081">
    <property type="entry name" value="PP-bd_ACP"/>
</dbReference>
<dbReference type="GO" id="GO:0005829">
    <property type="term" value="C:cytosol"/>
    <property type="evidence" value="ECO:0007669"/>
    <property type="project" value="TreeGrafter"/>
</dbReference>
<dbReference type="Pfam" id="PF00668">
    <property type="entry name" value="Condensation"/>
    <property type="match status" value="5"/>
</dbReference>
<dbReference type="InterPro" id="IPR001242">
    <property type="entry name" value="Condensation_dom"/>
</dbReference>
<feature type="non-terminal residue" evidence="7">
    <location>
        <position position="5076"/>
    </location>
</feature>
<dbReference type="GO" id="GO:0008610">
    <property type="term" value="P:lipid biosynthetic process"/>
    <property type="evidence" value="ECO:0007669"/>
    <property type="project" value="UniProtKB-ARBA"/>
</dbReference>
<dbReference type="PROSITE" id="PS00455">
    <property type="entry name" value="AMP_BINDING"/>
    <property type="match status" value="3"/>
</dbReference>
<evidence type="ECO:0000256" key="1">
    <source>
        <dbReference type="ARBA" id="ARBA00001957"/>
    </source>
</evidence>
<evidence type="ECO:0000256" key="5">
    <source>
        <dbReference type="ARBA" id="ARBA00023194"/>
    </source>
</evidence>
<dbReference type="Gene3D" id="2.30.38.10">
    <property type="entry name" value="Luciferase, Domain 3"/>
    <property type="match status" value="2"/>
</dbReference>
<dbReference type="InterPro" id="IPR000873">
    <property type="entry name" value="AMP-dep_synth/lig_dom"/>
</dbReference>
<dbReference type="InterPro" id="IPR020845">
    <property type="entry name" value="AMP-binding_CS"/>
</dbReference>
<dbReference type="FunFam" id="3.40.50.12780:FF:000012">
    <property type="entry name" value="Non-ribosomal peptide synthetase"/>
    <property type="match status" value="2"/>
</dbReference>